<name>A0A444EJL3_ENSVE</name>
<dbReference type="PANTHER" id="PTHR31963:SF29">
    <property type="entry name" value="OS02G0566400 PROTEIN"/>
    <property type="match status" value="1"/>
</dbReference>
<proteinExistence type="predicted"/>
<dbReference type="Pfam" id="PF12056">
    <property type="entry name" value="DUF3537"/>
    <property type="match status" value="1"/>
</dbReference>
<dbReference type="AlphaFoldDB" id="A0A444EJL3"/>
<accession>A0A444EJL3</accession>
<sequence>MSSACSLSPTDDELRSFWSYLSWMCVDQFDARHAMVSWSLFLLLSVYIPIASHFIFSCAPTHRVYDVVIQLSLTSTSDLSYLCLFVFVRRYNLCHSLFLNKMNYFLT</sequence>
<organism evidence="1">
    <name type="scientific">Ensete ventricosum</name>
    <name type="common">Abyssinian banana</name>
    <name type="synonym">Musa ensete</name>
    <dbReference type="NCBI Taxonomy" id="4639"/>
    <lineage>
        <taxon>Eukaryota</taxon>
        <taxon>Viridiplantae</taxon>
        <taxon>Streptophyta</taxon>
        <taxon>Embryophyta</taxon>
        <taxon>Tracheophyta</taxon>
        <taxon>Spermatophyta</taxon>
        <taxon>Magnoliopsida</taxon>
        <taxon>Liliopsida</taxon>
        <taxon>Zingiberales</taxon>
        <taxon>Musaceae</taxon>
        <taxon>Ensete</taxon>
    </lineage>
</organism>
<dbReference type="EMBL" id="KV875719">
    <property type="protein sequence ID" value="RZR72589.1"/>
    <property type="molecule type" value="Genomic_DNA"/>
</dbReference>
<dbReference type="InterPro" id="IPR021924">
    <property type="entry name" value="DUF3537"/>
</dbReference>
<protein>
    <submittedName>
        <fullName evidence="1">Uncharacterized protein</fullName>
    </submittedName>
</protein>
<evidence type="ECO:0000313" key="1">
    <source>
        <dbReference type="EMBL" id="RZR72589.1"/>
    </source>
</evidence>
<reference evidence="1" key="1">
    <citation type="journal article" date="2018" name="Data Brief">
        <title>Genome sequence data from 17 accessions of Ensete ventricosum, a staple food crop for millions in Ethiopia.</title>
        <authorList>
            <person name="Yemataw Z."/>
            <person name="Muzemil S."/>
            <person name="Ambachew D."/>
            <person name="Tripathi L."/>
            <person name="Tesfaye K."/>
            <person name="Chala A."/>
            <person name="Farbos A."/>
            <person name="O'Neill P."/>
            <person name="Moore K."/>
            <person name="Grant M."/>
            <person name="Studholme D.J."/>
        </authorList>
    </citation>
    <scope>NUCLEOTIDE SEQUENCE [LARGE SCALE GENOMIC DNA]</scope>
    <source>
        <tissue evidence="1">Leaf</tissue>
    </source>
</reference>
<dbReference type="PANTHER" id="PTHR31963">
    <property type="entry name" value="RAS GUANINE NUCLEOTIDE EXCHANGE FACTOR K"/>
    <property type="match status" value="1"/>
</dbReference>
<gene>
    <name evidence="1" type="ORF">BHM03_00014780</name>
</gene>
<dbReference type="Proteomes" id="UP000290560">
    <property type="component" value="Unassembled WGS sequence"/>
</dbReference>